<gene>
    <name evidence="6" type="ORF">L484_002259</name>
</gene>
<evidence type="ECO:0000259" key="5">
    <source>
        <dbReference type="PROSITE" id="PS51005"/>
    </source>
</evidence>
<dbReference type="EMBL" id="KE346161">
    <property type="protein sequence ID" value="EXC28186.1"/>
    <property type="molecule type" value="Genomic_DNA"/>
</dbReference>
<dbReference type="GO" id="GO:0006355">
    <property type="term" value="P:regulation of DNA-templated transcription"/>
    <property type="evidence" value="ECO:0007669"/>
    <property type="project" value="InterPro"/>
</dbReference>
<organism evidence="6 7">
    <name type="scientific">Morus notabilis</name>
    <dbReference type="NCBI Taxonomy" id="981085"/>
    <lineage>
        <taxon>Eukaryota</taxon>
        <taxon>Viridiplantae</taxon>
        <taxon>Streptophyta</taxon>
        <taxon>Embryophyta</taxon>
        <taxon>Tracheophyta</taxon>
        <taxon>Spermatophyta</taxon>
        <taxon>Magnoliopsida</taxon>
        <taxon>eudicotyledons</taxon>
        <taxon>Gunneridae</taxon>
        <taxon>Pentapetalae</taxon>
        <taxon>rosids</taxon>
        <taxon>fabids</taxon>
        <taxon>Rosales</taxon>
        <taxon>Moraceae</taxon>
        <taxon>Moreae</taxon>
        <taxon>Morus</taxon>
    </lineage>
</organism>
<keyword evidence="4" id="KW-0539">Nucleus</keyword>
<keyword evidence="3" id="KW-0804">Transcription</keyword>
<dbReference type="SUPFAM" id="SSF101941">
    <property type="entry name" value="NAC domain"/>
    <property type="match status" value="1"/>
</dbReference>
<evidence type="ECO:0000313" key="6">
    <source>
        <dbReference type="EMBL" id="EXC28186.1"/>
    </source>
</evidence>
<keyword evidence="7" id="KW-1185">Reference proteome</keyword>
<reference evidence="7" key="1">
    <citation type="submission" date="2013-01" db="EMBL/GenBank/DDBJ databases">
        <title>Draft Genome Sequence of a Mulberry Tree, Morus notabilis C.K. Schneid.</title>
        <authorList>
            <person name="He N."/>
            <person name="Zhao S."/>
        </authorList>
    </citation>
    <scope>NUCLEOTIDE SEQUENCE</scope>
</reference>
<dbReference type="InterPro" id="IPR003441">
    <property type="entry name" value="NAC-dom"/>
</dbReference>
<keyword evidence="2" id="KW-0238">DNA-binding</keyword>
<proteinExistence type="predicted"/>
<evidence type="ECO:0000256" key="4">
    <source>
        <dbReference type="ARBA" id="ARBA00023242"/>
    </source>
</evidence>
<name>W9SGW4_9ROSA</name>
<dbReference type="Proteomes" id="UP000030645">
    <property type="component" value="Unassembled WGS sequence"/>
</dbReference>
<dbReference type="AlphaFoldDB" id="W9SGW4"/>
<dbReference type="GO" id="GO:0003677">
    <property type="term" value="F:DNA binding"/>
    <property type="evidence" value="ECO:0007669"/>
    <property type="project" value="UniProtKB-KW"/>
</dbReference>
<keyword evidence="1" id="KW-0805">Transcription regulation</keyword>
<evidence type="ECO:0000256" key="2">
    <source>
        <dbReference type="ARBA" id="ARBA00023125"/>
    </source>
</evidence>
<dbReference type="InterPro" id="IPR036093">
    <property type="entry name" value="NAC_dom_sf"/>
</dbReference>
<dbReference type="PROSITE" id="PS51005">
    <property type="entry name" value="NAC"/>
    <property type="match status" value="1"/>
</dbReference>
<evidence type="ECO:0000256" key="1">
    <source>
        <dbReference type="ARBA" id="ARBA00023015"/>
    </source>
</evidence>
<feature type="domain" description="NAC" evidence="5">
    <location>
        <begin position="39"/>
        <end position="66"/>
    </location>
</feature>
<evidence type="ECO:0000313" key="7">
    <source>
        <dbReference type="Proteomes" id="UP000030645"/>
    </source>
</evidence>
<protein>
    <recommendedName>
        <fullName evidence="5">NAC domain-containing protein</fullName>
    </recommendedName>
</protein>
<evidence type="ECO:0000256" key="3">
    <source>
        <dbReference type="ARBA" id="ARBA00023163"/>
    </source>
</evidence>
<accession>W9SGW4</accession>
<sequence length="66" mass="7392">MSTLLSGYIKRCVSLGVFVALVRRKFSSMGDANATSFPLPPGVRFHPSDEELLRHYLSGKNVTHWL</sequence>